<evidence type="ECO:0000256" key="3">
    <source>
        <dbReference type="ARBA" id="ARBA00012733"/>
    </source>
</evidence>
<dbReference type="Pfam" id="PF00754">
    <property type="entry name" value="F5_F8_type_C"/>
    <property type="match status" value="1"/>
</dbReference>
<accession>A0A1G9J5L6</accession>
<comment type="catalytic activity">
    <reaction evidence="1">
        <text>Hydrolysis of alpha-(2-&gt;3)-, alpha-(2-&gt;6)-, alpha-(2-&gt;8)- glycosidic linkages of terminal sialic acid residues in oligosaccharides, glycoproteins, glycolipids, colominic acid and synthetic substrates.</text>
        <dbReference type="EC" id="3.2.1.18"/>
    </reaction>
</comment>
<feature type="domain" description="Alpha-galactosidase NEW3" evidence="7">
    <location>
        <begin position="547"/>
        <end position="610"/>
    </location>
</feature>
<reference evidence="9 10" key="1">
    <citation type="submission" date="2016-10" db="EMBL/GenBank/DDBJ databases">
        <authorList>
            <person name="de Groot N.N."/>
        </authorList>
    </citation>
    <scope>NUCLEOTIDE SEQUENCE [LARGE SCALE GENOMIC DNA]</scope>
    <source>
        <strain evidence="9 10">CGMCC 1.9159</strain>
    </source>
</reference>
<evidence type="ECO:0000256" key="2">
    <source>
        <dbReference type="ARBA" id="ARBA00009348"/>
    </source>
</evidence>
<dbReference type="InterPro" id="IPR013783">
    <property type="entry name" value="Ig-like_fold"/>
</dbReference>
<feature type="region of interest" description="Disordered" evidence="4">
    <location>
        <begin position="779"/>
        <end position="799"/>
    </location>
</feature>
<name>A0A1G9J5L6_9ACTN</name>
<evidence type="ECO:0000259" key="7">
    <source>
        <dbReference type="Pfam" id="PF10633"/>
    </source>
</evidence>
<dbReference type="GO" id="GO:0004308">
    <property type="term" value="F:exo-alpha-sialidase activity"/>
    <property type="evidence" value="ECO:0007669"/>
    <property type="project" value="UniProtKB-EC"/>
</dbReference>
<dbReference type="InterPro" id="IPR026856">
    <property type="entry name" value="Sialidase_fam"/>
</dbReference>
<dbReference type="Proteomes" id="UP000199475">
    <property type="component" value="Unassembled WGS sequence"/>
</dbReference>
<dbReference type="InterPro" id="IPR036278">
    <property type="entry name" value="Sialidase_sf"/>
</dbReference>
<dbReference type="STRING" id="686624.SAMN04488242_1050"/>
<keyword evidence="10" id="KW-1185">Reference proteome</keyword>
<sequence length="799" mass="84989">MWKGWLAVLAALAMVLPTGVAQAQEVAVGEWATGSWGQVRLTGIANQNEVYAEGDVLRLAYRVEANLPEITNMRVTSDEVVNAAACNWRNLPAGTAGRYNCGYTASSVQEITYTITAEDVAAGEATFSTHWSPLGVSGTEYPTITVTTRVAAGEPVPFEWPELVEGEPRKLAGPGDFGFTCHRIPALTEAPNGWLLASWDGRPGSCQDAPQANSIIQRISTDGGKSWGDPTTIAAGFRGDATTGRFGYSDPSYVVDRETGTIFNFFVKSYDVSFQASQPGVDPDQRNVLHAVVVHSTDNGLTWSEPRNITADITADVANWRSRFAASGEGIQLRYGEHAGRLLQQYTIATVEPATYRAVSVYSDDHGATWQVGEPVGTGMDENKVVELSDGTVMLNSRRSDAVGGRKVALSTDGGHTYGEVTIDHTLVDPRNNASIIRAYPEAAQGSDEAAMLLFSNANSSSSRTNGTVRLSLDDGATWSASKVFAPGDMAYSTLTPLSEPGTYGLLYEGQGPSIQYMQVSLDWLDYLPVKISGEEQRVHRGKNDVEFTLTNLSAEERTVDFAVTGPAGWTVGEVAPVTIPADGTATVEVPVTVPESTDPGVATFRATASQGELTSTGQLEVGIMLLPGQHPTRALDVELVSELPYQPGEDPSKMFDGDVNTLWHSPWGSSVALPLDIDLRLPADAGELAALRYSPRPSGSNGRIAGYEVYTGDDLASLELVEQGQWANTGDVQSVALAGTAGYVRLRILSTYGDQSNRVFASAAELGVQGLVPDDAVPTPNFAHGNPNGAPTKGGKNG</sequence>
<dbReference type="InterPro" id="IPR008979">
    <property type="entry name" value="Galactose-bd-like_sf"/>
</dbReference>
<feature type="chain" id="PRO_5011529510" description="exo-alpha-sialidase" evidence="5">
    <location>
        <begin position="24"/>
        <end position="799"/>
    </location>
</feature>
<dbReference type="InterPro" id="IPR011040">
    <property type="entry name" value="Sialidase"/>
</dbReference>
<dbReference type="RefSeq" id="WP_093249664.1">
    <property type="nucleotide sequence ID" value="NZ_FNGP01000002.1"/>
</dbReference>
<organism evidence="9 10">
    <name type="scientific">Tessaracoccus oleiagri</name>
    <dbReference type="NCBI Taxonomy" id="686624"/>
    <lineage>
        <taxon>Bacteria</taxon>
        <taxon>Bacillati</taxon>
        <taxon>Actinomycetota</taxon>
        <taxon>Actinomycetes</taxon>
        <taxon>Propionibacteriales</taxon>
        <taxon>Propionibacteriaceae</taxon>
        <taxon>Tessaracoccus</taxon>
    </lineage>
</organism>
<dbReference type="InterPro" id="IPR018905">
    <property type="entry name" value="A-galactase_NEW3"/>
</dbReference>
<evidence type="ECO:0000313" key="10">
    <source>
        <dbReference type="Proteomes" id="UP000199475"/>
    </source>
</evidence>
<gene>
    <name evidence="9" type="ORF">SAMN04488242_1050</name>
</gene>
<evidence type="ECO:0000259" key="6">
    <source>
        <dbReference type="Pfam" id="PF00754"/>
    </source>
</evidence>
<evidence type="ECO:0000313" key="9">
    <source>
        <dbReference type="EMBL" id="SDL32828.1"/>
    </source>
</evidence>
<dbReference type="InterPro" id="IPR000421">
    <property type="entry name" value="FA58C"/>
</dbReference>
<dbReference type="Pfam" id="PF10633">
    <property type="entry name" value="NPCBM_assoc"/>
    <property type="match status" value="1"/>
</dbReference>
<dbReference type="GO" id="GO:0016020">
    <property type="term" value="C:membrane"/>
    <property type="evidence" value="ECO:0007669"/>
    <property type="project" value="TreeGrafter"/>
</dbReference>
<proteinExistence type="inferred from homology"/>
<keyword evidence="5" id="KW-0732">Signal</keyword>
<dbReference type="PANTHER" id="PTHR10628:SF30">
    <property type="entry name" value="EXO-ALPHA-SIALIDASE"/>
    <property type="match status" value="1"/>
</dbReference>
<dbReference type="PANTHER" id="PTHR10628">
    <property type="entry name" value="SIALIDASE"/>
    <property type="match status" value="1"/>
</dbReference>
<dbReference type="Gene3D" id="2.120.10.10">
    <property type="match status" value="1"/>
</dbReference>
<evidence type="ECO:0000256" key="1">
    <source>
        <dbReference type="ARBA" id="ARBA00000427"/>
    </source>
</evidence>
<dbReference type="GO" id="GO:0009313">
    <property type="term" value="P:oligosaccharide catabolic process"/>
    <property type="evidence" value="ECO:0007669"/>
    <property type="project" value="TreeGrafter"/>
</dbReference>
<dbReference type="OrthoDB" id="3797695at2"/>
<evidence type="ECO:0000259" key="8">
    <source>
        <dbReference type="Pfam" id="PF13088"/>
    </source>
</evidence>
<dbReference type="Gene3D" id="2.60.40.10">
    <property type="entry name" value="Immunoglobulins"/>
    <property type="match status" value="1"/>
</dbReference>
<dbReference type="SUPFAM" id="SSF49785">
    <property type="entry name" value="Galactose-binding domain-like"/>
    <property type="match status" value="1"/>
</dbReference>
<dbReference type="EMBL" id="FNGP01000002">
    <property type="protein sequence ID" value="SDL32828.1"/>
    <property type="molecule type" value="Genomic_DNA"/>
</dbReference>
<dbReference type="GO" id="GO:0006689">
    <property type="term" value="P:ganglioside catabolic process"/>
    <property type="evidence" value="ECO:0007669"/>
    <property type="project" value="TreeGrafter"/>
</dbReference>
<dbReference type="AlphaFoldDB" id="A0A1G9J5L6"/>
<evidence type="ECO:0000256" key="4">
    <source>
        <dbReference type="SAM" id="MobiDB-lite"/>
    </source>
</evidence>
<dbReference type="EC" id="3.2.1.18" evidence="3"/>
<protein>
    <recommendedName>
        <fullName evidence="3">exo-alpha-sialidase</fullName>
        <ecNumber evidence="3">3.2.1.18</ecNumber>
    </recommendedName>
</protein>
<dbReference type="GO" id="GO:0005737">
    <property type="term" value="C:cytoplasm"/>
    <property type="evidence" value="ECO:0007669"/>
    <property type="project" value="TreeGrafter"/>
</dbReference>
<feature type="domain" description="Sialidase" evidence="8">
    <location>
        <begin position="195"/>
        <end position="497"/>
    </location>
</feature>
<dbReference type="Pfam" id="PF13088">
    <property type="entry name" value="BNR_2"/>
    <property type="match status" value="1"/>
</dbReference>
<evidence type="ECO:0000256" key="5">
    <source>
        <dbReference type="SAM" id="SignalP"/>
    </source>
</evidence>
<feature type="signal peptide" evidence="5">
    <location>
        <begin position="1"/>
        <end position="23"/>
    </location>
</feature>
<dbReference type="Gene3D" id="2.60.120.260">
    <property type="entry name" value="Galactose-binding domain-like"/>
    <property type="match status" value="1"/>
</dbReference>
<comment type="similarity">
    <text evidence="2">Belongs to the glycosyl hydrolase 33 family.</text>
</comment>
<dbReference type="SUPFAM" id="SSF50939">
    <property type="entry name" value="Sialidases"/>
    <property type="match status" value="1"/>
</dbReference>
<dbReference type="CDD" id="cd15482">
    <property type="entry name" value="Sialidase_non-viral"/>
    <property type="match status" value="1"/>
</dbReference>
<feature type="domain" description="F5/8 type C" evidence="6">
    <location>
        <begin position="646"/>
        <end position="761"/>
    </location>
</feature>